<dbReference type="Gene3D" id="1.10.101.10">
    <property type="entry name" value="PGBD-like superfamily/PGBD"/>
    <property type="match status" value="2"/>
</dbReference>
<feature type="region of interest" description="Disordered" evidence="1">
    <location>
        <begin position="1"/>
        <end position="29"/>
    </location>
</feature>
<evidence type="ECO:0000256" key="1">
    <source>
        <dbReference type="SAM" id="MobiDB-lite"/>
    </source>
</evidence>
<dbReference type="PANTHER" id="PTHR41533">
    <property type="entry name" value="L,D-TRANSPEPTIDASE HI_1667-RELATED"/>
    <property type="match status" value="1"/>
</dbReference>
<keyword evidence="4" id="KW-1185">Reference proteome</keyword>
<protein>
    <submittedName>
        <fullName evidence="3">Peptidoglycan-binding protein</fullName>
    </submittedName>
</protein>
<dbReference type="Proteomes" id="UP001595867">
    <property type="component" value="Unassembled WGS sequence"/>
</dbReference>
<reference evidence="4" key="1">
    <citation type="journal article" date="2019" name="Int. J. Syst. Evol. Microbiol.">
        <title>The Global Catalogue of Microorganisms (GCM) 10K type strain sequencing project: providing services to taxonomists for standard genome sequencing and annotation.</title>
        <authorList>
            <consortium name="The Broad Institute Genomics Platform"/>
            <consortium name="The Broad Institute Genome Sequencing Center for Infectious Disease"/>
            <person name="Wu L."/>
            <person name="Ma J."/>
        </authorList>
    </citation>
    <scope>NUCLEOTIDE SEQUENCE [LARGE SCALE GENOMIC DNA]</scope>
    <source>
        <strain evidence="4">TBRC 5832</strain>
    </source>
</reference>
<evidence type="ECO:0000259" key="2">
    <source>
        <dbReference type="Pfam" id="PF01471"/>
    </source>
</evidence>
<feature type="domain" description="Peptidoglycan binding-like" evidence="2">
    <location>
        <begin position="85"/>
        <end position="144"/>
    </location>
</feature>
<dbReference type="InterPro" id="IPR036365">
    <property type="entry name" value="PGBD-like_sf"/>
</dbReference>
<dbReference type="RefSeq" id="WP_378070536.1">
    <property type="nucleotide sequence ID" value="NZ_JBHSBL010000021.1"/>
</dbReference>
<accession>A0ABV8J3N8</accession>
<dbReference type="InterPro" id="IPR036366">
    <property type="entry name" value="PGBDSf"/>
</dbReference>
<dbReference type="InterPro" id="IPR002477">
    <property type="entry name" value="Peptidoglycan-bd-like"/>
</dbReference>
<dbReference type="EMBL" id="JBHSBL010000021">
    <property type="protein sequence ID" value="MFC4069639.1"/>
    <property type="molecule type" value="Genomic_DNA"/>
</dbReference>
<proteinExistence type="predicted"/>
<gene>
    <name evidence="3" type="ORF">ACFO0C_32350</name>
</gene>
<feature type="domain" description="Peptidoglycan binding-like" evidence="2">
    <location>
        <begin position="14"/>
        <end position="70"/>
    </location>
</feature>
<evidence type="ECO:0000313" key="4">
    <source>
        <dbReference type="Proteomes" id="UP001595867"/>
    </source>
</evidence>
<organism evidence="3 4">
    <name type="scientific">Actinoplanes subglobosus</name>
    <dbReference type="NCBI Taxonomy" id="1547892"/>
    <lineage>
        <taxon>Bacteria</taxon>
        <taxon>Bacillati</taxon>
        <taxon>Actinomycetota</taxon>
        <taxon>Actinomycetes</taxon>
        <taxon>Micromonosporales</taxon>
        <taxon>Micromonosporaceae</taxon>
        <taxon>Actinoplanes</taxon>
    </lineage>
</organism>
<evidence type="ECO:0000313" key="3">
    <source>
        <dbReference type="EMBL" id="MFC4069639.1"/>
    </source>
</evidence>
<name>A0ABV8J3N8_9ACTN</name>
<dbReference type="PANTHER" id="PTHR41533:SF1">
    <property type="entry name" value="L,D-TRANSPEPTIDASE YCBB-RELATED"/>
    <property type="match status" value="1"/>
</dbReference>
<dbReference type="InterPro" id="IPR052905">
    <property type="entry name" value="LD-transpeptidase_YkuD-like"/>
</dbReference>
<dbReference type="SUPFAM" id="SSF47090">
    <property type="entry name" value="PGBD-like"/>
    <property type="match status" value="2"/>
</dbReference>
<dbReference type="Pfam" id="PF01471">
    <property type="entry name" value="PG_binding_1"/>
    <property type="match status" value="2"/>
</dbReference>
<comment type="caution">
    <text evidence="3">The sequence shown here is derived from an EMBL/GenBank/DDBJ whole genome shotgun (WGS) entry which is preliminary data.</text>
</comment>
<sequence>MANEEMPEVGPGDSGDTVKQAQRALRRTPDTTLAVDGLFGSKTEAATKAFQTGQGLPATGVVDEATWKALPDGTAMPTLRQGSEGDAVRALQQVLTMGAAGLWVTTPQGTDGHFGKNTEAAVRAFQSWAGIPVDGVVGQQTWTAPPLALEFVVGLQHVEK</sequence>